<evidence type="ECO:0000313" key="3">
    <source>
        <dbReference type="Proteomes" id="UP000501690"/>
    </source>
</evidence>
<accession>A0A4D6KQJ9</accession>
<evidence type="ECO:0000256" key="1">
    <source>
        <dbReference type="SAM" id="MobiDB-lite"/>
    </source>
</evidence>
<protein>
    <submittedName>
        <fullName evidence="2">Uncharacterized protein</fullName>
    </submittedName>
</protein>
<gene>
    <name evidence="2" type="ORF">DEO72_LG2g637</name>
</gene>
<dbReference type="Proteomes" id="UP000501690">
    <property type="component" value="Linkage Group LG2"/>
</dbReference>
<name>A0A4D6KQJ9_VIGUN</name>
<organism evidence="2 3">
    <name type="scientific">Vigna unguiculata</name>
    <name type="common">Cowpea</name>
    <dbReference type="NCBI Taxonomy" id="3917"/>
    <lineage>
        <taxon>Eukaryota</taxon>
        <taxon>Viridiplantae</taxon>
        <taxon>Streptophyta</taxon>
        <taxon>Embryophyta</taxon>
        <taxon>Tracheophyta</taxon>
        <taxon>Spermatophyta</taxon>
        <taxon>Magnoliopsida</taxon>
        <taxon>eudicotyledons</taxon>
        <taxon>Gunneridae</taxon>
        <taxon>Pentapetalae</taxon>
        <taxon>rosids</taxon>
        <taxon>fabids</taxon>
        <taxon>Fabales</taxon>
        <taxon>Fabaceae</taxon>
        <taxon>Papilionoideae</taxon>
        <taxon>50 kb inversion clade</taxon>
        <taxon>NPAAA clade</taxon>
        <taxon>indigoferoid/millettioid clade</taxon>
        <taxon>Phaseoleae</taxon>
        <taxon>Vigna</taxon>
    </lineage>
</organism>
<dbReference type="PANTHER" id="PTHR35162:SF2">
    <property type="entry name" value="OS08G0516600 PROTEIN"/>
    <property type="match status" value="1"/>
</dbReference>
<sequence>MGLEIFDDFRPIMPLPIRTFTHRPELLPTWSKDDQDCRTPTSHPPTLVCPPPPKKPRPSVSVSTTTTFPSQPFFQVPHDLASVFMLRAKPEEPLC</sequence>
<dbReference type="AlphaFoldDB" id="A0A4D6KQJ9"/>
<dbReference type="InterPro" id="IPR053115">
    <property type="entry name" value="CDK_inhibitor"/>
</dbReference>
<dbReference type="EMBL" id="CP039346">
    <property type="protein sequence ID" value="QCD80316.1"/>
    <property type="molecule type" value="Genomic_DNA"/>
</dbReference>
<reference evidence="2 3" key="1">
    <citation type="submission" date="2019-04" db="EMBL/GenBank/DDBJ databases">
        <title>An improved genome assembly and genetic linkage map for asparagus bean, Vigna unguiculata ssp. sesquipedialis.</title>
        <authorList>
            <person name="Xia Q."/>
            <person name="Zhang R."/>
            <person name="Dong Y."/>
        </authorList>
    </citation>
    <scope>NUCLEOTIDE SEQUENCE [LARGE SCALE GENOMIC DNA]</scope>
    <source>
        <tissue evidence="2">Leaf</tissue>
    </source>
</reference>
<dbReference type="PANTHER" id="PTHR35162">
    <property type="entry name" value="OS08G0516600 PROTEIN"/>
    <property type="match status" value="1"/>
</dbReference>
<keyword evidence="3" id="KW-1185">Reference proteome</keyword>
<evidence type="ECO:0000313" key="2">
    <source>
        <dbReference type="EMBL" id="QCD80316.1"/>
    </source>
</evidence>
<proteinExistence type="predicted"/>
<feature type="region of interest" description="Disordered" evidence="1">
    <location>
        <begin position="28"/>
        <end position="64"/>
    </location>
</feature>